<reference evidence="4 5" key="1">
    <citation type="submission" date="2014-04" db="EMBL/GenBank/DDBJ databases">
        <title>Evolutionary Origins and Diversification of the Mycorrhizal Mutualists.</title>
        <authorList>
            <consortium name="DOE Joint Genome Institute"/>
            <consortium name="Mycorrhizal Genomics Consortium"/>
            <person name="Kohler A."/>
            <person name="Kuo A."/>
            <person name="Nagy L.G."/>
            <person name="Floudas D."/>
            <person name="Copeland A."/>
            <person name="Barry K.W."/>
            <person name="Cichocki N."/>
            <person name="Veneault-Fourrey C."/>
            <person name="LaButti K."/>
            <person name="Lindquist E.A."/>
            <person name="Lipzen A."/>
            <person name="Lundell T."/>
            <person name="Morin E."/>
            <person name="Murat C."/>
            <person name="Riley R."/>
            <person name="Ohm R."/>
            <person name="Sun H."/>
            <person name="Tunlid A."/>
            <person name="Henrissat B."/>
            <person name="Grigoriev I.V."/>
            <person name="Hibbett D.S."/>
            <person name="Martin F."/>
        </authorList>
    </citation>
    <scope>NUCLEOTIDE SEQUENCE [LARGE SCALE GENOMIC DNA]</scope>
    <source>
        <strain evidence="4 5">FD-317 M1</strain>
    </source>
</reference>
<name>A0A0D0B1W8_9AGAR</name>
<keyword evidence="5" id="KW-1185">Reference proteome</keyword>
<proteinExistence type="inferred from homology"/>
<evidence type="ECO:0000256" key="2">
    <source>
        <dbReference type="SAM" id="MobiDB-lite"/>
    </source>
</evidence>
<feature type="region of interest" description="Disordered" evidence="2">
    <location>
        <begin position="130"/>
        <end position="149"/>
    </location>
</feature>
<dbReference type="Proteomes" id="UP000053593">
    <property type="component" value="Unassembled WGS sequence"/>
</dbReference>
<evidence type="ECO:0000313" key="5">
    <source>
        <dbReference type="Proteomes" id="UP000053593"/>
    </source>
</evidence>
<organism evidence="4 5">
    <name type="scientific">Collybiopsis luxurians FD-317 M1</name>
    <dbReference type="NCBI Taxonomy" id="944289"/>
    <lineage>
        <taxon>Eukaryota</taxon>
        <taxon>Fungi</taxon>
        <taxon>Dikarya</taxon>
        <taxon>Basidiomycota</taxon>
        <taxon>Agaricomycotina</taxon>
        <taxon>Agaricomycetes</taxon>
        <taxon>Agaricomycetidae</taxon>
        <taxon>Agaricales</taxon>
        <taxon>Marasmiineae</taxon>
        <taxon>Omphalotaceae</taxon>
        <taxon>Collybiopsis</taxon>
        <taxon>Collybiopsis luxurians</taxon>
    </lineage>
</organism>
<evidence type="ECO:0000259" key="3">
    <source>
        <dbReference type="Pfam" id="PF08593"/>
    </source>
</evidence>
<dbReference type="Pfam" id="PF08593">
    <property type="entry name" value="Mug135_C"/>
    <property type="match status" value="1"/>
</dbReference>
<dbReference type="OrthoDB" id="3230244at2759"/>
<dbReference type="InterPro" id="IPR013902">
    <property type="entry name" value="Mug135-like_C"/>
</dbReference>
<dbReference type="AlphaFoldDB" id="A0A0D0B1W8"/>
<sequence>MAAQPQTPTDFLVQDQDHKYGSLLNVPLQALNNPISRENVMQAQDLKEQALTERGKHLPNSAEYVNEAATVACVAYCESVVAKFIGGAAAPQWFQNFQQNIAEQLDRVEEKLDKINTHLAKVTILAARDSNDKRKTQPTGPFHQVPFEDGTWPWDEEVPGLNNDNIQLPPLINDAAIEGLDGPQSSAYFLGYFPTQPIPCIIAQRKNAIRTAIGRGD</sequence>
<dbReference type="EMBL" id="KN834792">
    <property type="protein sequence ID" value="KIK57180.1"/>
    <property type="molecule type" value="Genomic_DNA"/>
</dbReference>
<dbReference type="HOGENOM" id="CLU_1315868_0_0_1"/>
<comment type="similarity">
    <text evidence="1">Belongs to the UPF0612 family.</text>
</comment>
<feature type="domain" description="Mug135-like C-terminal" evidence="3">
    <location>
        <begin position="131"/>
        <end position="214"/>
    </location>
</feature>
<accession>A0A0D0B1W8</accession>
<evidence type="ECO:0000256" key="1">
    <source>
        <dbReference type="ARBA" id="ARBA00005788"/>
    </source>
</evidence>
<protein>
    <recommendedName>
        <fullName evidence="3">Mug135-like C-terminal domain-containing protein</fullName>
    </recommendedName>
</protein>
<gene>
    <name evidence="4" type="ORF">GYMLUDRAFT_263243</name>
</gene>
<evidence type="ECO:0000313" key="4">
    <source>
        <dbReference type="EMBL" id="KIK57180.1"/>
    </source>
</evidence>